<dbReference type="AlphaFoldDB" id="A0A815QY02"/>
<accession>A0A815QY02</accession>
<organism evidence="2 3">
    <name type="scientific">Rotaria sordida</name>
    <dbReference type="NCBI Taxonomy" id="392033"/>
    <lineage>
        <taxon>Eukaryota</taxon>
        <taxon>Metazoa</taxon>
        <taxon>Spiralia</taxon>
        <taxon>Gnathifera</taxon>
        <taxon>Rotifera</taxon>
        <taxon>Eurotatoria</taxon>
        <taxon>Bdelloidea</taxon>
        <taxon>Philodinida</taxon>
        <taxon>Philodinidae</taxon>
        <taxon>Rotaria</taxon>
    </lineage>
</organism>
<dbReference type="Pfam" id="PF00181">
    <property type="entry name" value="Ribosomal_L2_N"/>
    <property type="match status" value="1"/>
</dbReference>
<feature type="non-terminal residue" evidence="2">
    <location>
        <position position="46"/>
    </location>
</feature>
<protein>
    <recommendedName>
        <fullName evidence="1">Large ribosomal subunit protein uL2 RNA-binding domain-containing protein</fullName>
    </recommendedName>
</protein>
<proteinExistence type="predicted"/>
<dbReference type="InterPro" id="IPR012340">
    <property type="entry name" value="NA-bd_OB-fold"/>
</dbReference>
<dbReference type="Gene3D" id="2.40.50.140">
    <property type="entry name" value="Nucleic acid-binding proteins"/>
    <property type="match status" value="1"/>
</dbReference>
<name>A0A815QY02_9BILA</name>
<evidence type="ECO:0000313" key="3">
    <source>
        <dbReference type="Proteomes" id="UP000663889"/>
    </source>
</evidence>
<comment type="caution">
    <text evidence="2">The sequence shown here is derived from an EMBL/GenBank/DDBJ whole genome shotgun (WGS) entry which is preliminary data.</text>
</comment>
<feature type="domain" description="Large ribosomal subunit protein uL2 RNA-binding" evidence="1">
    <location>
        <begin position="2"/>
        <end position="46"/>
    </location>
</feature>
<sequence length="46" mass="5309">MGRVIRAQRKGGSAIFRSRTFHRKGPAKFRSLDYAERQGYLRGVVK</sequence>
<dbReference type="EMBL" id="CAJNOU010005193">
    <property type="protein sequence ID" value="CAF1469845.1"/>
    <property type="molecule type" value="Genomic_DNA"/>
</dbReference>
<reference evidence="2" key="1">
    <citation type="submission" date="2021-02" db="EMBL/GenBank/DDBJ databases">
        <authorList>
            <person name="Nowell W R."/>
        </authorList>
    </citation>
    <scope>NUCLEOTIDE SEQUENCE</scope>
</reference>
<evidence type="ECO:0000313" key="2">
    <source>
        <dbReference type="EMBL" id="CAF1469845.1"/>
    </source>
</evidence>
<dbReference type="InterPro" id="IPR022666">
    <property type="entry name" value="Ribosomal_uL2_RNA-bd_dom"/>
</dbReference>
<dbReference type="Proteomes" id="UP000663889">
    <property type="component" value="Unassembled WGS sequence"/>
</dbReference>
<evidence type="ECO:0000259" key="1">
    <source>
        <dbReference type="Pfam" id="PF00181"/>
    </source>
</evidence>
<gene>
    <name evidence="2" type="ORF">SEV965_LOCUS34592</name>
</gene>